<dbReference type="InterPro" id="IPR049445">
    <property type="entry name" value="TetR_SbtR-like_C"/>
</dbReference>
<dbReference type="PANTHER" id="PTHR30055:SF234">
    <property type="entry name" value="HTH-TYPE TRANSCRIPTIONAL REGULATOR BETI"/>
    <property type="match status" value="1"/>
</dbReference>
<feature type="DNA-binding region" description="H-T-H motif" evidence="4">
    <location>
        <begin position="40"/>
        <end position="59"/>
    </location>
</feature>
<evidence type="ECO:0000259" key="5">
    <source>
        <dbReference type="PROSITE" id="PS50977"/>
    </source>
</evidence>
<keyword evidence="7" id="KW-1185">Reference proteome</keyword>
<accession>A0ABP6SY52</accession>
<name>A0ABP6SY52_9ACTN</name>
<dbReference type="InterPro" id="IPR009057">
    <property type="entry name" value="Homeodomain-like_sf"/>
</dbReference>
<reference evidence="7" key="1">
    <citation type="journal article" date="2019" name="Int. J. Syst. Evol. Microbiol.">
        <title>The Global Catalogue of Microorganisms (GCM) 10K type strain sequencing project: providing services to taxonomists for standard genome sequencing and annotation.</title>
        <authorList>
            <consortium name="The Broad Institute Genomics Platform"/>
            <consortium name="The Broad Institute Genome Sequencing Center for Infectious Disease"/>
            <person name="Wu L."/>
            <person name="Ma J."/>
        </authorList>
    </citation>
    <scope>NUCLEOTIDE SEQUENCE [LARGE SCALE GENOMIC DNA]</scope>
    <source>
        <strain evidence="7">JCM 9458</strain>
    </source>
</reference>
<dbReference type="PRINTS" id="PR00455">
    <property type="entry name" value="HTHTETR"/>
</dbReference>
<proteinExistence type="predicted"/>
<evidence type="ECO:0000313" key="6">
    <source>
        <dbReference type="EMBL" id="GAA3387761.1"/>
    </source>
</evidence>
<organism evidence="6 7">
    <name type="scientific">Cryptosporangium minutisporangium</name>
    <dbReference type="NCBI Taxonomy" id="113569"/>
    <lineage>
        <taxon>Bacteria</taxon>
        <taxon>Bacillati</taxon>
        <taxon>Actinomycetota</taxon>
        <taxon>Actinomycetes</taxon>
        <taxon>Cryptosporangiales</taxon>
        <taxon>Cryptosporangiaceae</taxon>
        <taxon>Cryptosporangium</taxon>
    </lineage>
</organism>
<gene>
    <name evidence="6" type="ORF">GCM10020369_31420</name>
</gene>
<dbReference type="Pfam" id="PF21597">
    <property type="entry name" value="TetR_C_43"/>
    <property type="match status" value="1"/>
</dbReference>
<evidence type="ECO:0000256" key="2">
    <source>
        <dbReference type="ARBA" id="ARBA00023125"/>
    </source>
</evidence>
<dbReference type="RefSeq" id="WP_345728837.1">
    <property type="nucleotide sequence ID" value="NZ_BAAAYN010000019.1"/>
</dbReference>
<dbReference type="PROSITE" id="PS50977">
    <property type="entry name" value="HTH_TETR_2"/>
    <property type="match status" value="1"/>
</dbReference>
<evidence type="ECO:0000256" key="1">
    <source>
        <dbReference type="ARBA" id="ARBA00023015"/>
    </source>
</evidence>
<evidence type="ECO:0000256" key="4">
    <source>
        <dbReference type="PROSITE-ProRule" id="PRU00335"/>
    </source>
</evidence>
<keyword evidence="3" id="KW-0804">Transcription</keyword>
<sequence length="224" mass="24856">MTGKDAGTSNRPLRRDAEQNRLRILAAAREVFAARGVDVTLDDIAHHAGLGVGTVYRRYPSREHLVEALFDEQLDRMVTLAQDAARHPDAWTGLTEFFADSIELLAADRGLRDVLFSRVYGHQRVAKARDRIGPAVDALISRCQQAGVVRPDVTGTDMPLVQFMTAALLEYTEYAAPGLWRRYLTILLDGLRPDATPLPVAAPDFDALAEIARGWHPPRRHAPE</sequence>
<dbReference type="EMBL" id="BAAAYN010000019">
    <property type="protein sequence ID" value="GAA3387761.1"/>
    <property type="molecule type" value="Genomic_DNA"/>
</dbReference>
<dbReference type="InterPro" id="IPR036271">
    <property type="entry name" value="Tet_transcr_reg_TetR-rel_C_sf"/>
</dbReference>
<feature type="domain" description="HTH tetR-type" evidence="5">
    <location>
        <begin position="18"/>
        <end position="77"/>
    </location>
</feature>
<dbReference type="InterPro" id="IPR050109">
    <property type="entry name" value="HTH-type_TetR-like_transc_reg"/>
</dbReference>
<evidence type="ECO:0000313" key="7">
    <source>
        <dbReference type="Proteomes" id="UP001501676"/>
    </source>
</evidence>
<dbReference type="InterPro" id="IPR001647">
    <property type="entry name" value="HTH_TetR"/>
</dbReference>
<evidence type="ECO:0000256" key="3">
    <source>
        <dbReference type="ARBA" id="ARBA00023163"/>
    </source>
</evidence>
<dbReference type="Pfam" id="PF00440">
    <property type="entry name" value="TetR_N"/>
    <property type="match status" value="1"/>
</dbReference>
<keyword evidence="2 4" id="KW-0238">DNA-binding</keyword>
<keyword evidence="1" id="KW-0805">Transcription regulation</keyword>
<dbReference type="SUPFAM" id="SSF48498">
    <property type="entry name" value="Tetracyclin repressor-like, C-terminal domain"/>
    <property type="match status" value="1"/>
</dbReference>
<dbReference type="SUPFAM" id="SSF46689">
    <property type="entry name" value="Homeodomain-like"/>
    <property type="match status" value="1"/>
</dbReference>
<protein>
    <submittedName>
        <fullName evidence="6">TetR/AcrR family transcriptional regulator</fullName>
    </submittedName>
</protein>
<dbReference type="Proteomes" id="UP001501676">
    <property type="component" value="Unassembled WGS sequence"/>
</dbReference>
<dbReference type="PANTHER" id="PTHR30055">
    <property type="entry name" value="HTH-TYPE TRANSCRIPTIONAL REGULATOR RUTR"/>
    <property type="match status" value="1"/>
</dbReference>
<dbReference type="Gene3D" id="1.10.357.10">
    <property type="entry name" value="Tetracycline Repressor, domain 2"/>
    <property type="match status" value="1"/>
</dbReference>
<comment type="caution">
    <text evidence="6">The sequence shown here is derived from an EMBL/GenBank/DDBJ whole genome shotgun (WGS) entry which is preliminary data.</text>
</comment>